<feature type="chain" id="PRO_5018788657" evidence="1">
    <location>
        <begin position="39"/>
        <end position="178"/>
    </location>
</feature>
<evidence type="ECO:0000256" key="1">
    <source>
        <dbReference type="SAM" id="SignalP"/>
    </source>
</evidence>
<accession>A0A3S3QMV2</accession>
<reference evidence="2 3" key="1">
    <citation type="submission" date="2017-01" db="EMBL/GenBank/DDBJ databases">
        <title>The cable genome- insights into the physiology and evolution of filamentous bacteria capable of sulfide oxidation via long distance electron transfer.</title>
        <authorList>
            <person name="Schreiber L."/>
            <person name="Bjerg J.T."/>
            <person name="Boggild A."/>
            <person name="Van De Vossenberg J."/>
            <person name="Meysman F."/>
            <person name="Nielsen L.P."/>
            <person name="Schramm A."/>
            <person name="Kjeldsen K.U."/>
        </authorList>
    </citation>
    <scope>NUCLEOTIDE SEQUENCE [LARGE SCALE GENOMIC DNA]</scope>
    <source>
        <strain evidence="2">A2</strain>
    </source>
</reference>
<evidence type="ECO:0000313" key="3">
    <source>
        <dbReference type="Proteomes" id="UP000286862"/>
    </source>
</evidence>
<gene>
    <name evidence="2" type="ORF">VT99_10422</name>
</gene>
<sequence>MNILQRNQRRSMSFRFFLPALLLSVWLTAGIIASSAMAAALFTRDEAELLRYNDTEWKQMQEEEAYSATKGFMPDGPVIELVEPKVKNQDDVIMITPASLHLRFVSAGEAVNMSSLRVIGRKFLVKKDLTDRLAPYIKGQEVVARDLEIPSGKFTLDIEIADDKGAVTKQSYKVVVKG</sequence>
<protein>
    <submittedName>
        <fullName evidence="2">Uncharacterized protein</fullName>
    </submittedName>
</protein>
<comment type="caution">
    <text evidence="2">The sequence shown here is derived from an EMBL/GenBank/DDBJ whole genome shotgun (WGS) entry which is preliminary data.</text>
</comment>
<keyword evidence="1" id="KW-0732">Signal</keyword>
<dbReference type="Proteomes" id="UP000286862">
    <property type="component" value="Unassembled WGS sequence"/>
</dbReference>
<dbReference type="AlphaFoldDB" id="A0A3S3QMV2"/>
<feature type="signal peptide" evidence="1">
    <location>
        <begin position="1"/>
        <end position="38"/>
    </location>
</feature>
<dbReference type="EMBL" id="MTKQ01000042">
    <property type="protein sequence ID" value="RWX48934.1"/>
    <property type="molecule type" value="Genomic_DNA"/>
</dbReference>
<organism evidence="2 3">
    <name type="scientific">Candidatus Electrothrix marina</name>
    <dbReference type="NCBI Taxonomy" id="1859130"/>
    <lineage>
        <taxon>Bacteria</taxon>
        <taxon>Pseudomonadati</taxon>
        <taxon>Thermodesulfobacteriota</taxon>
        <taxon>Desulfobulbia</taxon>
        <taxon>Desulfobulbales</taxon>
        <taxon>Desulfobulbaceae</taxon>
        <taxon>Candidatus Electrothrix</taxon>
    </lineage>
</organism>
<name>A0A3S3QMV2_9BACT</name>
<proteinExistence type="predicted"/>
<evidence type="ECO:0000313" key="2">
    <source>
        <dbReference type="EMBL" id="RWX48934.1"/>
    </source>
</evidence>